<feature type="domain" description="AMP-binding enzyme C-terminal" evidence="4">
    <location>
        <begin position="578"/>
        <end position="646"/>
    </location>
</feature>
<dbReference type="GO" id="GO:0044539">
    <property type="term" value="P:long-chain fatty acid import into cell"/>
    <property type="evidence" value="ECO:0007669"/>
    <property type="project" value="TreeGrafter"/>
</dbReference>
<keyword evidence="2" id="KW-0436">Ligase</keyword>
<accession>A0A3D8T6V5</accession>
<protein>
    <submittedName>
        <fullName evidence="5">Putative bifunctional fatty acid transporter synthetase (FAT1)</fullName>
    </submittedName>
</protein>
<dbReference type="SUPFAM" id="SSF56801">
    <property type="entry name" value="Acetyl-CoA synthetase-like"/>
    <property type="match status" value="1"/>
</dbReference>
<dbReference type="Pfam" id="PF00501">
    <property type="entry name" value="AMP-binding"/>
    <property type="match status" value="1"/>
</dbReference>
<dbReference type="InterPro" id="IPR045851">
    <property type="entry name" value="AMP-bd_C_sf"/>
</dbReference>
<dbReference type="EMBL" id="PDLN01000001">
    <property type="protein sequence ID" value="RDW94269.1"/>
    <property type="molecule type" value="Genomic_DNA"/>
</dbReference>
<dbReference type="GO" id="GO:0004467">
    <property type="term" value="F:long-chain fatty acid-CoA ligase activity"/>
    <property type="evidence" value="ECO:0007669"/>
    <property type="project" value="TreeGrafter"/>
</dbReference>
<dbReference type="Gene3D" id="3.30.300.30">
    <property type="match status" value="1"/>
</dbReference>
<evidence type="ECO:0000259" key="3">
    <source>
        <dbReference type="Pfam" id="PF00501"/>
    </source>
</evidence>
<dbReference type="Proteomes" id="UP000256328">
    <property type="component" value="Unassembled WGS sequence"/>
</dbReference>
<name>A0A3D8T6V5_9HELO</name>
<dbReference type="GO" id="GO:0005777">
    <property type="term" value="C:peroxisome"/>
    <property type="evidence" value="ECO:0007669"/>
    <property type="project" value="TreeGrafter"/>
</dbReference>
<dbReference type="PROSITE" id="PS00455">
    <property type="entry name" value="AMP_BINDING"/>
    <property type="match status" value="1"/>
</dbReference>
<dbReference type="OrthoDB" id="10253869at2759"/>
<evidence type="ECO:0000256" key="1">
    <source>
        <dbReference type="ARBA" id="ARBA00006432"/>
    </source>
</evidence>
<evidence type="ECO:0000313" key="5">
    <source>
        <dbReference type="EMBL" id="RDW94269.1"/>
    </source>
</evidence>
<comment type="similarity">
    <text evidence="1">Belongs to the ATP-dependent AMP-binding enzyme family.</text>
</comment>
<dbReference type="GO" id="GO:0005324">
    <property type="term" value="F:long-chain fatty acid transmembrane transporter activity"/>
    <property type="evidence" value="ECO:0007669"/>
    <property type="project" value="TreeGrafter"/>
</dbReference>
<keyword evidence="6" id="KW-1185">Reference proteome</keyword>
<dbReference type="Pfam" id="PF13193">
    <property type="entry name" value="AMP-binding_C"/>
    <property type="match status" value="1"/>
</dbReference>
<dbReference type="InterPro" id="IPR020845">
    <property type="entry name" value="AMP-binding_CS"/>
</dbReference>
<dbReference type="InterPro" id="IPR025110">
    <property type="entry name" value="AMP-bd_C"/>
</dbReference>
<evidence type="ECO:0000313" key="6">
    <source>
        <dbReference type="Proteomes" id="UP000256328"/>
    </source>
</evidence>
<dbReference type="AlphaFoldDB" id="A0A3D8T6V5"/>
<evidence type="ECO:0000256" key="2">
    <source>
        <dbReference type="ARBA" id="ARBA00022598"/>
    </source>
</evidence>
<sequence length="726" mass="80350">MPPPTRGIPPLPRDARESQGVLAPVGVPHPCRSDLMGVVVGIDKHDVVWYFEQLEKSAWVWLRFLNSITMATLPLNALALGLPAAIAAGAYINAKFALATDWKTIRHDREWTQRLQNRLKEAGGNCTFWGMFDRVDPSAEFLWFEGRTWTYGDIKIEVKKFAKVLQDNGIGTGDFVAVFTANSPEMVVSILAISRLGAVGALINTNLRGDTFIHCMNISRAKFIISTPDLTPHVLGDLPHISLNMGSFENVTAEVVSQNKVPIQSIDLRAQSYPQITTPPPPRKPSDLSVLIYTSGTTGRPKACAIRNMQTYVTSNPLSLDLDGPGKYLPVRTYSPLPLFHGTGLFTGFSYTLGTGGSLCIARKFSSSRFFKDVHDSKATRILYIGELCRYLLASAPSKYDKDHNCVTASGNGLRREIWNEFKERFNIPEIREFYRSTEGVAKFDNFGRAAWGAGKIGFAGPLRRALEEDTFVIRSDPSTGEPIRDPKTGFCIRCGLEEPGEAIGRVKDRGLLTEYLGNEAATEEKLLRDVFKKGDLYHRMGDLVVVDNDGWVRFHDRIGDSFRWKGENVSAGEVRDLICELSNVQDAVVFGVRLKSYDGQAGGAVISLKQNSREEREKLAKSLHRFLRKKGLPAYACPRLVRIAERYAAALSPPSVHLGPATDYANSSIGTGVTFKQGKGEEAKKGWAPAEYVGKTETLYWLDGSQYRVLDEGAWESIEAGKAKL</sequence>
<dbReference type="PANTHER" id="PTHR43107">
    <property type="entry name" value="LONG-CHAIN FATTY ACID TRANSPORT PROTEIN"/>
    <property type="match status" value="1"/>
</dbReference>
<organism evidence="5 6">
    <name type="scientific">Coleophoma crateriformis</name>
    <dbReference type="NCBI Taxonomy" id="565419"/>
    <lineage>
        <taxon>Eukaryota</taxon>
        <taxon>Fungi</taxon>
        <taxon>Dikarya</taxon>
        <taxon>Ascomycota</taxon>
        <taxon>Pezizomycotina</taxon>
        <taxon>Leotiomycetes</taxon>
        <taxon>Helotiales</taxon>
        <taxon>Dermateaceae</taxon>
        <taxon>Coleophoma</taxon>
    </lineage>
</organism>
<dbReference type="InterPro" id="IPR000873">
    <property type="entry name" value="AMP-dep_synth/lig_dom"/>
</dbReference>
<evidence type="ECO:0000259" key="4">
    <source>
        <dbReference type="Pfam" id="PF13193"/>
    </source>
</evidence>
<dbReference type="Gene3D" id="3.40.50.12780">
    <property type="entry name" value="N-terminal domain of ligase-like"/>
    <property type="match status" value="1"/>
</dbReference>
<dbReference type="GO" id="GO:0005811">
    <property type="term" value="C:lipid droplet"/>
    <property type="evidence" value="ECO:0007669"/>
    <property type="project" value="TreeGrafter"/>
</dbReference>
<reference evidence="5 6" key="1">
    <citation type="journal article" date="2018" name="IMA Fungus">
        <title>IMA Genome-F 9: Draft genome sequence of Annulohypoxylon stygium, Aspergillus mulundensis, Berkeleyomyces basicola (syn. Thielaviopsis basicola), Ceratocystis smalleyi, two Cercospora beticola strains, Coleophoma cylindrospora, Fusarium fracticaudum, Phialophora cf. hyalina, and Morchella septimelata.</title>
        <authorList>
            <person name="Wingfield B.D."/>
            <person name="Bills G.F."/>
            <person name="Dong Y."/>
            <person name="Huang W."/>
            <person name="Nel W.J."/>
            <person name="Swalarsk-Parry B.S."/>
            <person name="Vaghefi N."/>
            <person name="Wilken P.M."/>
            <person name="An Z."/>
            <person name="de Beer Z.W."/>
            <person name="De Vos L."/>
            <person name="Chen L."/>
            <person name="Duong T.A."/>
            <person name="Gao Y."/>
            <person name="Hammerbacher A."/>
            <person name="Kikkert J.R."/>
            <person name="Li Y."/>
            <person name="Li H."/>
            <person name="Li K."/>
            <person name="Li Q."/>
            <person name="Liu X."/>
            <person name="Ma X."/>
            <person name="Naidoo K."/>
            <person name="Pethybridge S.J."/>
            <person name="Sun J."/>
            <person name="Steenkamp E.T."/>
            <person name="van der Nest M.A."/>
            <person name="van Wyk S."/>
            <person name="Wingfield M.J."/>
            <person name="Xiong C."/>
            <person name="Yue Q."/>
            <person name="Zhang X."/>
        </authorList>
    </citation>
    <scope>NUCLEOTIDE SEQUENCE [LARGE SCALE GENOMIC DNA]</scope>
    <source>
        <strain evidence="5 6">BP5796</strain>
    </source>
</reference>
<dbReference type="GO" id="GO:0009898">
    <property type="term" value="C:cytoplasmic side of plasma membrane"/>
    <property type="evidence" value="ECO:0007669"/>
    <property type="project" value="TreeGrafter"/>
</dbReference>
<feature type="domain" description="AMP-dependent synthetase/ligase" evidence="3">
    <location>
        <begin position="136"/>
        <end position="446"/>
    </location>
</feature>
<dbReference type="PANTHER" id="PTHR43107:SF20">
    <property type="entry name" value="FATTY ACID TRANSPORTER_ACYL-COA SYNTHETASE (FAT1), PUTATIVE (AFU_ORTHOLOGUE AFUA_2G11360)-RELATED"/>
    <property type="match status" value="1"/>
</dbReference>
<dbReference type="InterPro" id="IPR042099">
    <property type="entry name" value="ANL_N_sf"/>
</dbReference>
<proteinExistence type="inferred from homology"/>
<comment type="caution">
    <text evidence="5">The sequence shown here is derived from an EMBL/GenBank/DDBJ whole genome shotgun (WGS) entry which is preliminary data.</text>
</comment>
<gene>
    <name evidence="5" type="ORF">BP5796_00032</name>
</gene>